<dbReference type="InterPro" id="IPR015300">
    <property type="entry name" value="DNA-bd_pseudobarrel_sf"/>
</dbReference>
<dbReference type="SMART" id="SM01019">
    <property type="entry name" value="B3"/>
    <property type="match status" value="1"/>
</dbReference>
<proteinExistence type="predicted"/>
<dbReference type="Proteomes" id="UP001177140">
    <property type="component" value="Unassembled WGS sequence"/>
</dbReference>
<protein>
    <recommendedName>
        <fullName evidence="7">TF-B3 domain-containing protein</fullName>
    </recommendedName>
</protein>
<dbReference type="PROSITE" id="PS50863">
    <property type="entry name" value="B3"/>
    <property type="match status" value="1"/>
</dbReference>
<keyword evidence="2" id="KW-0805">Transcription regulation</keyword>
<evidence type="ECO:0000259" key="7">
    <source>
        <dbReference type="PROSITE" id="PS50863"/>
    </source>
</evidence>
<dbReference type="Pfam" id="PF02362">
    <property type="entry name" value="B3"/>
    <property type="match status" value="1"/>
</dbReference>
<gene>
    <name evidence="8" type="ORF">MKW94_022992</name>
</gene>
<evidence type="ECO:0000256" key="2">
    <source>
        <dbReference type="ARBA" id="ARBA00023015"/>
    </source>
</evidence>
<evidence type="ECO:0000256" key="3">
    <source>
        <dbReference type="ARBA" id="ARBA00023125"/>
    </source>
</evidence>
<evidence type="ECO:0000256" key="6">
    <source>
        <dbReference type="SAM" id="MobiDB-lite"/>
    </source>
</evidence>
<reference evidence="8" key="1">
    <citation type="submission" date="2022-03" db="EMBL/GenBank/DDBJ databases">
        <title>A functionally conserved STORR gene fusion in Papaver species that diverged 16.8 million years ago.</title>
        <authorList>
            <person name="Catania T."/>
        </authorList>
    </citation>
    <scope>NUCLEOTIDE SEQUENCE</scope>
    <source>
        <strain evidence="8">S-191538</strain>
    </source>
</reference>
<keyword evidence="9" id="KW-1185">Reference proteome</keyword>
<feature type="domain" description="TF-B3" evidence="7">
    <location>
        <begin position="1"/>
        <end position="90"/>
    </location>
</feature>
<evidence type="ECO:0000313" key="9">
    <source>
        <dbReference type="Proteomes" id="UP001177140"/>
    </source>
</evidence>
<keyword evidence="3" id="KW-0238">DNA-binding</keyword>
<evidence type="ECO:0000256" key="4">
    <source>
        <dbReference type="ARBA" id="ARBA00023163"/>
    </source>
</evidence>
<name>A0AA41S5Y5_PAPNU</name>
<comment type="caution">
    <text evidence="8">The sequence shown here is derived from an EMBL/GenBank/DDBJ whole genome shotgun (WGS) entry which is preliminary data.</text>
</comment>
<sequence length="345" mass="39023">MLRSDVTASGSYWLKLPSTFCNPNLPTKKFDLTLLDEQGEEYTVRCLSPSFSLSGGWRRFALAHKLVEGDALVFQLIEATKFKVYIVRAPSLAGADLACDLPNTDIPTQGSVPETNATKRSLEESRTESHPSIPFPDQNTNLEQPEDLRDNVEVMRTRVFEGVRLPEPIAGTQDFTNSDSFTIIVNDMLMDPIISEDIRTKYYELCCSQKAYLHKSLMEGLNHKMVTEIICQIVDIADAIRDSKLSTPEDTFKAWEKSLLVFKILGMNVEFLLSRVGMHLQQSLAFDYSGAVMEENLLKEEIASREAKILELRNDSIKLKRKLTTLKANREKQVSAFQSMVNSPW</sequence>
<dbReference type="GO" id="GO:0003677">
    <property type="term" value="F:DNA binding"/>
    <property type="evidence" value="ECO:0007669"/>
    <property type="project" value="UniProtKB-KW"/>
</dbReference>
<evidence type="ECO:0000256" key="1">
    <source>
        <dbReference type="ARBA" id="ARBA00004123"/>
    </source>
</evidence>
<accession>A0AA41S5Y5</accession>
<dbReference type="PANTHER" id="PTHR31391:SF101">
    <property type="entry name" value="B3 DOMAIN-CONTAINING PROTEIN OS01G0234100"/>
    <property type="match status" value="1"/>
</dbReference>
<dbReference type="EMBL" id="JAJJMA010105689">
    <property type="protein sequence ID" value="MCL7030822.1"/>
    <property type="molecule type" value="Genomic_DNA"/>
</dbReference>
<organism evidence="8 9">
    <name type="scientific">Papaver nudicaule</name>
    <name type="common">Iceland poppy</name>
    <dbReference type="NCBI Taxonomy" id="74823"/>
    <lineage>
        <taxon>Eukaryota</taxon>
        <taxon>Viridiplantae</taxon>
        <taxon>Streptophyta</taxon>
        <taxon>Embryophyta</taxon>
        <taxon>Tracheophyta</taxon>
        <taxon>Spermatophyta</taxon>
        <taxon>Magnoliopsida</taxon>
        <taxon>Ranunculales</taxon>
        <taxon>Papaveraceae</taxon>
        <taxon>Papaveroideae</taxon>
        <taxon>Papaver</taxon>
    </lineage>
</organism>
<dbReference type="PANTHER" id="PTHR31391">
    <property type="entry name" value="B3 DOMAIN-CONTAINING PROTEIN OS11G0197600-RELATED"/>
    <property type="match status" value="1"/>
</dbReference>
<feature type="compositionally biased region" description="Basic and acidic residues" evidence="6">
    <location>
        <begin position="120"/>
        <end position="129"/>
    </location>
</feature>
<evidence type="ECO:0000256" key="5">
    <source>
        <dbReference type="ARBA" id="ARBA00023242"/>
    </source>
</evidence>
<feature type="compositionally biased region" description="Polar residues" evidence="6">
    <location>
        <begin position="105"/>
        <end position="119"/>
    </location>
</feature>
<keyword evidence="5" id="KW-0539">Nucleus</keyword>
<dbReference type="AlphaFoldDB" id="A0AA41S5Y5"/>
<dbReference type="Gene3D" id="2.40.330.10">
    <property type="entry name" value="DNA-binding pseudobarrel domain"/>
    <property type="match status" value="1"/>
</dbReference>
<dbReference type="GO" id="GO:0005634">
    <property type="term" value="C:nucleus"/>
    <property type="evidence" value="ECO:0007669"/>
    <property type="project" value="UniProtKB-SubCell"/>
</dbReference>
<keyword evidence="4" id="KW-0804">Transcription</keyword>
<dbReference type="InterPro" id="IPR044837">
    <property type="entry name" value="REM16-like"/>
</dbReference>
<dbReference type="InterPro" id="IPR003340">
    <property type="entry name" value="B3_DNA-bd"/>
</dbReference>
<dbReference type="CDD" id="cd10017">
    <property type="entry name" value="B3_DNA"/>
    <property type="match status" value="1"/>
</dbReference>
<evidence type="ECO:0000313" key="8">
    <source>
        <dbReference type="EMBL" id="MCL7030822.1"/>
    </source>
</evidence>
<dbReference type="SUPFAM" id="SSF101936">
    <property type="entry name" value="DNA-binding pseudobarrel domain"/>
    <property type="match status" value="1"/>
</dbReference>
<comment type="subcellular location">
    <subcellularLocation>
        <location evidence="1">Nucleus</location>
    </subcellularLocation>
</comment>
<feature type="region of interest" description="Disordered" evidence="6">
    <location>
        <begin position="105"/>
        <end position="143"/>
    </location>
</feature>